<dbReference type="InterPro" id="IPR019752">
    <property type="entry name" value="Pyrv/ketoisovalerate_OxRed_cat"/>
</dbReference>
<feature type="compositionally biased region" description="Polar residues" evidence="7">
    <location>
        <begin position="1137"/>
        <end position="1150"/>
    </location>
</feature>
<evidence type="ECO:0000256" key="6">
    <source>
        <dbReference type="ARBA" id="ARBA00023014"/>
    </source>
</evidence>
<dbReference type="Gene3D" id="3.40.50.970">
    <property type="match status" value="1"/>
</dbReference>
<protein>
    <submittedName>
        <fullName evidence="11">Indolepyruvate ferredoxin oxidoreductase</fullName>
    </submittedName>
</protein>
<feature type="domain" description="DUF6537" evidence="10">
    <location>
        <begin position="932"/>
        <end position="1132"/>
    </location>
</feature>
<evidence type="ECO:0000256" key="2">
    <source>
        <dbReference type="ARBA" id="ARBA00022485"/>
    </source>
</evidence>
<dbReference type="GO" id="GO:0016625">
    <property type="term" value="F:oxidoreductase activity, acting on the aldehyde or oxo group of donors, iron-sulfur protein as acceptor"/>
    <property type="evidence" value="ECO:0007669"/>
    <property type="project" value="UniProtKB-ARBA"/>
</dbReference>
<dbReference type="Proteomes" id="UP000182063">
    <property type="component" value="Chromosome"/>
</dbReference>
<dbReference type="InterPro" id="IPR002880">
    <property type="entry name" value="Pyrv_Fd/Flavodoxin_OxRdtase_N"/>
</dbReference>
<dbReference type="GO" id="GO:0045333">
    <property type="term" value="P:cellular respiration"/>
    <property type="evidence" value="ECO:0007669"/>
    <property type="project" value="UniProtKB-ARBA"/>
</dbReference>
<evidence type="ECO:0000259" key="9">
    <source>
        <dbReference type="Pfam" id="PF02775"/>
    </source>
</evidence>
<keyword evidence="4" id="KW-0560">Oxidoreductase</keyword>
<dbReference type="GO" id="GO:0051539">
    <property type="term" value="F:4 iron, 4 sulfur cluster binding"/>
    <property type="evidence" value="ECO:0007669"/>
    <property type="project" value="UniProtKB-KW"/>
</dbReference>
<evidence type="ECO:0000313" key="12">
    <source>
        <dbReference type="Proteomes" id="UP000182063"/>
    </source>
</evidence>
<evidence type="ECO:0000256" key="5">
    <source>
        <dbReference type="ARBA" id="ARBA00023004"/>
    </source>
</evidence>
<evidence type="ECO:0000259" key="10">
    <source>
        <dbReference type="Pfam" id="PF20169"/>
    </source>
</evidence>
<sequence>MMLHDLALEDRYRFDGKPFYLSGTQSLVRLFQLEQRRRAEQGLNTAVYVTGYRGSPLGTLDQTFARASKLIDPAISLQPAVNEDLAATAVWGSQQVGTYGEGRVDGVSAAWYGKGPGVDRTGDVFKHGNLAGSARNGGVLVIAGDDHICKSSTTAHQSEYALMSAMIPVLAPSSISEQMELGLIGWEMSRYTGLWVGLKVVTEIMDSSESVSHDPRIDVSTPTDFEMPADGLSLRSPDTALAQEERLHKFKIPAALAFARANRLDHVVFGTSEARIGIVTVGKAHADTLQALADLGIGERQAAALGLRLYKVAMPWPLEPEGIRDFATGLEQIIVVEEKRGLVEDQLRKHLYGLANAPVIVGKCDEKGQWLFPSNGELGPGLIAARLGKRILARGGDAELSARVARLVDDRATLSGLASLAERPPHFCSGCPHNSSTNVPEGSRAFAGIGCHGLVLPMERSTSSYTHMGGEGANWIGLSRYSTSDHVFQNLGDGTYFHSGSLAIRAAIAAGVNITYKILFNDAVAMTGGQAMDGELTVDRVAAQVAAEGAARVVIVSDDPDQYPAGTFGKGVAIHPRADLDQVQRQLRDVAGVTVLIYHQTCATELRRLRKRGMTPDPQVAVLINDLVCEGCGDCSRASNCLSVVPVETEFGRKRTVDLSTCNKDRSCLDGFCPSFVTVEGGRLRKPTPALAGGEAIPDPVPAIGGDKCSLVVTGIGGTGVVTIGAIIGMAAHLDGKAVRVMDMTGLAQKGGAVVSHIQLAPNADDIRASKISAGAADLLLVCDLVVGALPDNLGRISRGAGRVIANDHESITGAFTRDPDVRLPTSALRKALKSMVGDERVDLFDATDLATRLVGDAVGTNLFLVGFAWQRGLLPLSFEALDGAIALNGVAVSLNRQAFEWGRRAALDLPAVQDVAQGDRPPHHILSSSLDEEVARRVAFLTDYQDAAYARRYADVVERARTAEAAVLPDSDKFARAVARSLFRLMAYKDEYEVARLHTQSGFRESIEERFEGPFKLSFHMAPPLFARRDPVTGHPRKSRFGGWMYPALALLARGRFLRGTMFDVFGYTKERRLERQLVDDFCALVLDTLVPALNANNVSDAAKVAEAAQAIRGFGHVKLNSVAVAQQRQANALSSFMTEKSASRTPSRTPAMASAETA</sequence>
<evidence type="ECO:0000256" key="7">
    <source>
        <dbReference type="SAM" id="MobiDB-lite"/>
    </source>
</evidence>
<dbReference type="KEGG" id="sphj:BSL82_11280"/>
<dbReference type="PANTHER" id="PTHR48084">
    <property type="entry name" value="2-OXOGLUTARATE OXIDOREDUCTASE SUBUNIT KORB-RELATED"/>
    <property type="match status" value="1"/>
</dbReference>
<dbReference type="SUPFAM" id="SSF52922">
    <property type="entry name" value="TK C-terminal domain-like"/>
    <property type="match status" value="1"/>
</dbReference>
<dbReference type="Pfam" id="PF20169">
    <property type="entry name" value="DUF6537"/>
    <property type="match status" value="1"/>
</dbReference>
<keyword evidence="1" id="KW-0813">Transport</keyword>
<dbReference type="PANTHER" id="PTHR48084:SF3">
    <property type="entry name" value="SUBUNIT OF PYRUVATE:FLAVODOXIN OXIDOREDUCTASE"/>
    <property type="match status" value="1"/>
</dbReference>
<evidence type="ECO:0000256" key="3">
    <source>
        <dbReference type="ARBA" id="ARBA00022982"/>
    </source>
</evidence>
<dbReference type="Pfam" id="PF01558">
    <property type="entry name" value="POR"/>
    <property type="match status" value="1"/>
</dbReference>
<dbReference type="InterPro" id="IPR051457">
    <property type="entry name" value="2-oxoacid:Fd_oxidoreductase"/>
</dbReference>
<keyword evidence="2" id="KW-0004">4Fe-4S</keyword>
<feature type="domain" description="Pyruvate/ketoisovalerate oxidoreductase catalytic" evidence="8">
    <location>
        <begin position="717"/>
        <end position="904"/>
    </location>
</feature>
<dbReference type="InterPro" id="IPR029061">
    <property type="entry name" value="THDP-binding"/>
</dbReference>
<dbReference type="STRING" id="1921510.BSL82_11280"/>
<name>A0A1L3ZW22_9SPHN</name>
<feature type="domain" description="Thiamine pyrophosphate enzyme TPP-binding" evidence="9">
    <location>
        <begin position="449"/>
        <end position="533"/>
    </location>
</feature>
<dbReference type="CDD" id="cd07034">
    <property type="entry name" value="TPP_PYR_PFOR_IOR-alpha_like"/>
    <property type="match status" value="1"/>
</dbReference>
<feature type="region of interest" description="Disordered" evidence="7">
    <location>
        <begin position="1137"/>
        <end position="1160"/>
    </location>
</feature>
<dbReference type="AlphaFoldDB" id="A0A1L3ZW22"/>
<dbReference type="GO" id="GO:0044281">
    <property type="term" value="P:small molecule metabolic process"/>
    <property type="evidence" value="ECO:0007669"/>
    <property type="project" value="UniProtKB-ARBA"/>
</dbReference>
<dbReference type="InterPro" id="IPR011766">
    <property type="entry name" value="TPP_enzyme_TPP-bd"/>
</dbReference>
<keyword evidence="6" id="KW-0411">Iron-sulfur</keyword>
<dbReference type="InterPro" id="IPR046667">
    <property type="entry name" value="DUF6537"/>
</dbReference>
<dbReference type="InterPro" id="IPR002869">
    <property type="entry name" value="Pyrv_flavodox_OxRed_cen"/>
</dbReference>
<dbReference type="InterPro" id="IPR009014">
    <property type="entry name" value="Transketo_C/PFOR_II"/>
</dbReference>
<dbReference type="Pfam" id="PF02775">
    <property type="entry name" value="TPP_enzyme_C"/>
    <property type="match status" value="1"/>
</dbReference>
<keyword evidence="11" id="KW-0670">Pyruvate</keyword>
<evidence type="ECO:0000256" key="1">
    <source>
        <dbReference type="ARBA" id="ARBA00022448"/>
    </source>
</evidence>
<evidence type="ECO:0000313" key="11">
    <source>
        <dbReference type="EMBL" id="API59827.1"/>
    </source>
</evidence>
<dbReference type="OrthoDB" id="9803617at2"/>
<gene>
    <name evidence="11" type="ORF">BSL82_11280</name>
</gene>
<proteinExistence type="predicted"/>
<reference evidence="12" key="1">
    <citation type="submission" date="2016-11" db="EMBL/GenBank/DDBJ databases">
        <title>Complete Genome Sequence of alachlor-degrading Sphingomonas sp. strain JJ-A5.</title>
        <authorList>
            <person name="Lee H."/>
            <person name="Ka J.-O."/>
        </authorList>
    </citation>
    <scope>NUCLEOTIDE SEQUENCE [LARGE SCALE GENOMIC DNA]</scope>
    <source>
        <strain evidence="12">JJ-A5</strain>
    </source>
</reference>
<keyword evidence="12" id="KW-1185">Reference proteome</keyword>
<dbReference type="EMBL" id="CP018221">
    <property type="protein sequence ID" value="API59827.1"/>
    <property type="molecule type" value="Genomic_DNA"/>
</dbReference>
<dbReference type="NCBIfam" id="NF009588">
    <property type="entry name" value="PRK13029.1"/>
    <property type="match status" value="1"/>
</dbReference>
<accession>A0A1L3ZW22</accession>
<keyword evidence="2" id="KW-0479">Metal-binding</keyword>
<dbReference type="SUPFAM" id="SSF53323">
    <property type="entry name" value="Pyruvate-ferredoxin oxidoreductase, PFOR, domain III"/>
    <property type="match status" value="1"/>
</dbReference>
<keyword evidence="3" id="KW-0249">Electron transport</keyword>
<dbReference type="SUPFAM" id="SSF52518">
    <property type="entry name" value="Thiamin diphosphate-binding fold (THDP-binding)"/>
    <property type="match status" value="2"/>
</dbReference>
<evidence type="ECO:0000259" key="8">
    <source>
        <dbReference type="Pfam" id="PF01558"/>
    </source>
</evidence>
<dbReference type="Gene3D" id="3.40.920.10">
    <property type="entry name" value="Pyruvate-ferredoxin oxidoreductase, PFOR, domain III"/>
    <property type="match status" value="1"/>
</dbReference>
<dbReference type="NCBIfam" id="NF009589">
    <property type="entry name" value="PRK13030.1"/>
    <property type="match status" value="1"/>
</dbReference>
<dbReference type="GO" id="GO:0030976">
    <property type="term" value="F:thiamine pyrophosphate binding"/>
    <property type="evidence" value="ECO:0007669"/>
    <property type="project" value="InterPro"/>
</dbReference>
<organism evidence="11 12">
    <name type="scientific">Tardibacter chloracetimidivorans</name>
    <dbReference type="NCBI Taxonomy" id="1921510"/>
    <lineage>
        <taxon>Bacteria</taxon>
        <taxon>Pseudomonadati</taxon>
        <taxon>Pseudomonadota</taxon>
        <taxon>Alphaproteobacteria</taxon>
        <taxon>Sphingomonadales</taxon>
        <taxon>Sphingomonadaceae</taxon>
        <taxon>Tardibacter</taxon>
    </lineage>
</organism>
<evidence type="ECO:0000256" key="4">
    <source>
        <dbReference type="ARBA" id="ARBA00023002"/>
    </source>
</evidence>
<keyword evidence="5" id="KW-0408">Iron</keyword>